<evidence type="ECO:0000313" key="2">
    <source>
        <dbReference type="EMBL" id="KAJ8709269.1"/>
    </source>
</evidence>
<name>A0AAD8DM95_MYTSE</name>
<dbReference type="InterPro" id="IPR005135">
    <property type="entry name" value="Endo/exonuclease/phosphatase"/>
</dbReference>
<dbReference type="PANTHER" id="PTHR12121">
    <property type="entry name" value="CARBON CATABOLITE REPRESSOR PROTEIN 4"/>
    <property type="match status" value="1"/>
</dbReference>
<dbReference type="EMBL" id="JARGEI010000024">
    <property type="protein sequence ID" value="KAJ8709269.1"/>
    <property type="molecule type" value="Genomic_DNA"/>
</dbReference>
<dbReference type="PANTHER" id="PTHR12121:SF34">
    <property type="entry name" value="PROTEIN ANGEL"/>
    <property type="match status" value="1"/>
</dbReference>
<comment type="caution">
    <text evidence="2">The sequence shown here is derived from an EMBL/GenBank/DDBJ whole genome shotgun (WGS) entry which is preliminary data.</text>
</comment>
<sequence length="406" mass="47197">MASANRTTPAPGRPRPRVWETVGVASDDIEGKSIHFKLMSYNILAQSLLESNSYLFKHNPPPHQDWQYRFDVLFKQIFDQYPDILCLQEVERKYLRIINERLENGGYYGKYKKKTGVSQIDGCAIYVKRSVFEIQEVTSVEFFQPELSMMLHHHVGLIVKVKPRSMSRCMVIANTHLLCQPKKAIIRLAQLRLFLAEIDRVAYEFNGRNSGHLPIILTGDLNSYSDSDIIKLLDEGQIRKWAEWIDKEWKDIGITDNCQHLAVYMNRMHGWPTDVDELDLQHSEYLKPSDMLRREMCSAANKLHKAMYSDMFTSDVLSHSLHLQSVYATSGRNHNSLFFRECCHDVENCICIPRARVDYIYFNFRSGLRPLQRLRLGKYDKLPNECNGSDHQPLVAIFELNAETPY</sequence>
<organism evidence="2 3">
    <name type="scientific">Mythimna separata</name>
    <name type="common">Oriental armyworm</name>
    <name type="synonym">Pseudaletia separata</name>
    <dbReference type="NCBI Taxonomy" id="271217"/>
    <lineage>
        <taxon>Eukaryota</taxon>
        <taxon>Metazoa</taxon>
        <taxon>Ecdysozoa</taxon>
        <taxon>Arthropoda</taxon>
        <taxon>Hexapoda</taxon>
        <taxon>Insecta</taxon>
        <taxon>Pterygota</taxon>
        <taxon>Neoptera</taxon>
        <taxon>Endopterygota</taxon>
        <taxon>Lepidoptera</taxon>
        <taxon>Glossata</taxon>
        <taxon>Ditrysia</taxon>
        <taxon>Noctuoidea</taxon>
        <taxon>Noctuidae</taxon>
        <taxon>Noctuinae</taxon>
        <taxon>Hadenini</taxon>
        <taxon>Mythimna</taxon>
    </lineage>
</organism>
<dbReference type="Pfam" id="PF03372">
    <property type="entry name" value="Exo_endo_phos"/>
    <property type="match status" value="1"/>
</dbReference>
<proteinExistence type="predicted"/>
<keyword evidence="3" id="KW-1185">Reference proteome</keyword>
<dbReference type="Proteomes" id="UP001231518">
    <property type="component" value="Chromosome 22"/>
</dbReference>
<reference evidence="2" key="1">
    <citation type="submission" date="2023-03" db="EMBL/GenBank/DDBJ databases">
        <title>Chromosome-level genomes of two armyworms, Mythimna separata and Mythimna loreyi, provide insights into the biosynthesis and reception of sex pheromones.</title>
        <authorList>
            <person name="Zhao H."/>
        </authorList>
    </citation>
    <scope>NUCLEOTIDE SEQUENCE</scope>
    <source>
        <strain evidence="2">BeijingLab</strain>
        <tissue evidence="2">Pupa</tissue>
    </source>
</reference>
<protein>
    <recommendedName>
        <fullName evidence="1">Endonuclease/exonuclease/phosphatase domain-containing protein</fullName>
    </recommendedName>
</protein>
<evidence type="ECO:0000313" key="3">
    <source>
        <dbReference type="Proteomes" id="UP001231518"/>
    </source>
</evidence>
<evidence type="ECO:0000259" key="1">
    <source>
        <dbReference type="Pfam" id="PF03372"/>
    </source>
</evidence>
<dbReference type="InterPro" id="IPR050410">
    <property type="entry name" value="CCR4/nocturin_mRNA_transcr"/>
</dbReference>
<accession>A0AAD8DM95</accession>
<dbReference type="InterPro" id="IPR036691">
    <property type="entry name" value="Endo/exonu/phosph_ase_sf"/>
</dbReference>
<gene>
    <name evidence="2" type="ORF">PYW07_009095</name>
</gene>
<feature type="domain" description="Endonuclease/exonuclease/phosphatase" evidence="1">
    <location>
        <begin position="39"/>
        <end position="248"/>
    </location>
</feature>
<dbReference type="SUPFAM" id="SSF56219">
    <property type="entry name" value="DNase I-like"/>
    <property type="match status" value="1"/>
</dbReference>
<dbReference type="Gene3D" id="3.60.10.10">
    <property type="entry name" value="Endonuclease/exonuclease/phosphatase"/>
    <property type="match status" value="1"/>
</dbReference>
<dbReference type="GO" id="GO:0000175">
    <property type="term" value="F:3'-5'-RNA exonuclease activity"/>
    <property type="evidence" value="ECO:0007669"/>
    <property type="project" value="TreeGrafter"/>
</dbReference>
<dbReference type="AlphaFoldDB" id="A0AAD8DM95"/>